<feature type="compositionally biased region" description="Polar residues" evidence="1">
    <location>
        <begin position="60"/>
        <end position="73"/>
    </location>
</feature>
<accession>M5SAU7</accession>
<dbReference type="AlphaFoldDB" id="M5SAU7"/>
<evidence type="ECO:0000313" key="3">
    <source>
        <dbReference type="Proteomes" id="UP000011996"/>
    </source>
</evidence>
<gene>
    <name evidence="2" type="ORF">RESH_00831</name>
</gene>
<comment type="caution">
    <text evidence="2">The sequence shown here is derived from an EMBL/GenBank/DDBJ whole genome shotgun (WGS) entry which is preliminary data.</text>
</comment>
<protein>
    <submittedName>
        <fullName evidence="2">Uncharacterized protein</fullName>
    </submittedName>
</protein>
<evidence type="ECO:0000313" key="2">
    <source>
        <dbReference type="EMBL" id="EMI28610.1"/>
    </source>
</evidence>
<name>M5SAU7_9BACT</name>
<dbReference type="Proteomes" id="UP000011996">
    <property type="component" value="Unassembled WGS sequence"/>
</dbReference>
<proteinExistence type="predicted"/>
<reference evidence="2 3" key="1">
    <citation type="journal article" date="2013" name="Mar. Genomics">
        <title>Expression of sulfatases in Rhodopirellula baltica and the diversity of sulfatases in the genus Rhodopirellula.</title>
        <authorList>
            <person name="Wegner C.E."/>
            <person name="Richter-Heitmann T."/>
            <person name="Klindworth A."/>
            <person name="Klockow C."/>
            <person name="Richter M."/>
            <person name="Achstetter T."/>
            <person name="Glockner F.O."/>
            <person name="Harder J."/>
        </authorList>
    </citation>
    <scope>NUCLEOTIDE SEQUENCE [LARGE SCALE GENOMIC DNA]</scope>
    <source>
        <strain evidence="2 3">SH398</strain>
    </source>
</reference>
<sequence>MPENGAGTSNGLHKNGRKGRGGKRHCEAPSVQMKPRKPAVQSKSFARPRIIHRSAFAPVPTTQTDQTATGSSRHPQKQFAHLRCFPSHHTTSSPVA</sequence>
<feature type="compositionally biased region" description="Basic residues" evidence="1">
    <location>
        <begin position="14"/>
        <end position="23"/>
    </location>
</feature>
<feature type="region of interest" description="Disordered" evidence="1">
    <location>
        <begin position="1"/>
        <end position="96"/>
    </location>
</feature>
<evidence type="ECO:0000256" key="1">
    <source>
        <dbReference type="SAM" id="MobiDB-lite"/>
    </source>
</evidence>
<organism evidence="2 3">
    <name type="scientific">Rhodopirellula europaea SH398</name>
    <dbReference type="NCBI Taxonomy" id="1263868"/>
    <lineage>
        <taxon>Bacteria</taxon>
        <taxon>Pseudomonadati</taxon>
        <taxon>Planctomycetota</taxon>
        <taxon>Planctomycetia</taxon>
        <taxon>Pirellulales</taxon>
        <taxon>Pirellulaceae</taxon>
        <taxon>Rhodopirellula</taxon>
    </lineage>
</organism>
<dbReference type="EMBL" id="ANOF01000027">
    <property type="protein sequence ID" value="EMI28610.1"/>
    <property type="molecule type" value="Genomic_DNA"/>
</dbReference>
<dbReference type="PATRIC" id="fig|1263868.3.peg.905"/>